<dbReference type="Proteomes" id="UP000256970">
    <property type="component" value="Unassembled WGS sequence"/>
</dbReference>
<gene>
    <name evidence="4" type="ORF">BQ4739_LOCUS8524</name>
</gene>
<organism evidence="4 5">
    <name type="scientific">Tetradesmus obliquus</name>
    <name type="common">Green alga</name>
    <name type="synonym">Acutodesmus obliquus</name>
    <dbReference type="NCBI Taxonomy" id="3088"/>
    <lineage>
        <taxon>Eukaryota</taxon>
        <taxon>Viridiplantae</taxon>
        <taxon>Chlorophyta</taxon>
        <taxon>core chlorophytes</taxon>
        <taxon>Chlorophyceae</taxon>
        <taxon>CS clade</taxon>
        <taxon>Sphaeropleales</taxon>
        <taxon>Scenedesmaceae</taxon>
        <taxon>Tetradesmus</taxon>
    </lineage>
</organism>
<dbReference type="InterPro" id="IPR029045">
    <property type="entry name" value="ClpP/crotonase-like_dom_sf"/>
</dbReference>
<accession>A0A383VTJ5</accession>
<evidence type="ECO:0000313" key="5">
    <source>
        <dbReference type="Proteomes" id="UP000256970"/>
    </source>
</evidence>
<evidence type="ECO:0000313" key="4">
    <source>
        <dbReference type="EMBL" id="SZX68149.1"/>
    </source>
</evidence>
<dbReference type="STRING" id="3088.A0A383VTJ5"/>
<dbReference type="Pfam" id="PF00574">
    <property type="entry name" value="CLP_protease"/>
    <property type="match status" value="1"/>
</dbReference>
<dbReference type="GO" id="GO:0009536">
    <property type="term" value="C:plastid"/>
    <property type="evidence" value="ECO:0007669"/>
    <property type="project" value="UniProtKB-ARBA"/>
</dbReference>
<dbReference type="InterPro" id="IPR001907">
    <property type="entry name" value="ClpP"/>
</dbReference>
<dbReference type="EMBL" id="FNXT01000844">
    <property type="protein sequence ID" value="SZX68149.1"/>
    <property type="molecule type" value="Genomic_DNA"/>
</dbReference>
<protein>
    <recommendedName>
        <fullName evidence="2">ATP-dependent Clp protease proteolytic subunit</fullName>
    </recommendedName>
</protein>
<dbReference type="GO" id="GO:0006515">
    <property type="term" value="P:protein quality control for misfolded or incompletely synthesized proteins"/>
    <property type="evidence" value="ECO:0007669"/>
    <property type="project" value="TreeGrafter"/>
</dbReference>
<comment type="similarity">
    <text evidence="1 2">Belongs to the peptidase S14 family.</text>
</comment>
<dbReference type="CDD" id="cd07017">
    <property type="entry name" value="S14_ClpP_2"/>
    <property type="match status" value="1"/>
</dbReference>
<proteinExistence type="inferred from homology"/>
<evidence type="ECO:0000256" key="3">
    <source>
        <dbReference type="SAM" id="MobiDB-lite"/>
    </source>
</evidence>
<reference evidence="4 5" key="1">
    <citation type="submission" date="2016-10" db="EMBL/GenBank/DDBJ databases">
        <authorList>
            <person name="Cai Z."/>
        </authorList>
    </citation>
    <scope>NUCLEOTIDE SEQUENCE [LARGE SCALE GENOMIC DNA]</scope>
</reference>
<feature type="compositionally biased region" description="Low complexity" evidence="3">
    <location>
        <begin position="21"/>
        <end position="30"/>
    </location>
</feature>
<dbReference type="GO" id="GO:0051117">
    <property type="term" value="F:ATPase binding"/>
    <property type="evidence" value="ECO:0007669"/>
    <property type="project" value="TreeGrafter"/>
</dbReference>
<dbReference type="SUPFAM" id="SSF52096">
    <property type="entry name" value="ClpP/crotonase"/>
    <property type="match status" value="1"/>
</dbReference>
<dbReference type="GO" id="GO:0004176">
    <property type="term" value="F:ATP-dependent peptidase activity"/>
    <property type="evidence" value="ECO:0007669"/>
    <property type="project" value="InterPro"/>
</dbReference>
<dbReference type="OrthoDB" id="2017408at2759"/>
<name>A0A383VTJ5_TETOB</name>
<dbReference type="GO" id="GO:0009368">
    <property type="term" value="C:endopeptidase Clp complex"/>
    <property type="evidence" value="ECO:0007669"/>
    <property type="project" value="TreeGrafter"/>
</dbReference>
<dbReference type="PRINTS" id="PR00127">
    <property type="entry name" value="CLPPROTEASEP"/>
</dbReference>
<sequence length="304" mass="33621">MLAASQRQAAGSRLAVPCAPSSSSGSSFSGKLVRASPVQQTGRPGSRRLVVQARKLSHLRRKLWREAGPPPDLATRLFSERIIYLGMPIDSSVAELITAQLFVLSQEAPDPIYFYINSTGIAKSNSKYGNEHEAIAVYHMMRGVEKFCPIYTLCIGNAFGEAALLLAAGSKGKRAALRSSTLMIRQPLQRLSGMQASDIDIYRRVTREKTATMAKYLAASTGKEEEAIMQDFSRPRYFSAFEAAEYGLIDQVLEPKDGKVVYKDWDQLGSEIGQLETFEDDEQPLPQNVMYPGTSDYWPYDGSN</sequence>
<dbReference type="Gene3D" id="3.90.226.10">
    <property type="entry name" value="2-enoyl-CoA Hydratase, Chain A, domain 1"/>
    <property type="match status" value="1"/>
</dbReference>
<dbReference type="PANTHER" id="PTHR10381:SF11">
    <property type="entry name" value="ATP-DEPENDENT CLP PROTEASE PROTEOLYTIC SUBUNIT, MITOCHONDRIAL"/>
    <property type="match status" value="1"/>
</dbReference>
<dbReference type="InterPro" id="IPR023562">
    <property type="entry name" value="ClpP/TepA"/>
</dbReference>
<evidence type="ECO:0000256" key="2">
    <source>
        <dbReference type="RuleBase" id="RU003567"/>
    </source>
</evidence>
<dbReference type="AlphaFoldDB" id="A0A383VTJ5"/>
<evidence type="ECO:0000256" key="1">
    <source>
        <dbReference type="ARBA" id="ARBA00007039"/>
    </source>
</evidence>
<dbReference type="PANTHER" id="PTHR10381">
    <property type="entry name" value="ATP-DEPENDENT CLP PROTEASE PROTEOLYTIC SUBUNIT"/>
    <property type="match status" value="1"/>
</dbReference>
<feature type="region of interest" description="Disordered" evidence="3">
    <location>
        <begin position="14"/>
        <end position="46"/>
    </location>
</feature>
<dbReference type="GO" id="GO:0004252">
    <property type="term" value="F:serine-type endopeptidase activity"/>
    <property type="evidence" value="ECO:0007669"/>
    <property type="project" value="InterPro"/>
</dbReference>
<keyword evidence="5" id="KW-1185">Reference proteome</keyword>